<evidence type="ECO:0000313" key="2">
    <source>
        <dbReference type="Proteomes" id="UP000464827"/>
    </source>
</evidence>
<reference evidence="1 2" key="1">
    <citation type="submission" date="2019-12" db="EMBL/GenBank/DDBJ databases">
        <title>The Isolation and Genome Sequencing of Six Novel Lytic Bacteriophages from the Rumen Active Against Butyrivibrio fibrisolvens.</title>
        <authorList>
            <person name="Friedersdorff J.C.A."/>
            <person name="Kingston-Smith A.H."/>
            <person name="Pachebat J.A."/>
            <person name="Rooke D."/>
            <person name="Creevey C.J."/>
        </authorList>
    </citation>
    <scope>NUCLEOTIDE SEQUENCE [LARGE SCALE GENOMIC DNA]</scope>
</reference>
<dbReference type="EMBL" id="MN882554">
    <property type="protein sequence ID" value="QHJ73869.1"/>
    <property type="molecule type" value="Genomic_DNA"/>
</dbReference>
<protein>
    <submittedName>
        <fullName evidence="1">RNA polymerase sigma-70 factor</fullName>
    </submittedName>
</protein>
<dbReference type="Proteomes" id="UP000464827">
    <property type="component" value="Segment"/>
</dbReference>
<accession>A0A6B9SRU0</accession>
<proteinExistence type="predicted"/>
<organism evidence="1 2">
    <name type="scientific">Butyrivibrio phage Idris</name>
    <dbReference type="NCBI Taxonomy" id="2696360"/>
    <lineage>
        <taxon>Viruses</taxon>
        <taxon>Duplodnaviria</taxon>
        <taxon>Heunggongvirae</taxon>
        <taxon>Uroviricota</taxon>
        <taxon>Caudoviricetes</taxon>
        <taxon>Arawnvirus</taxon>
        <taxon>Arawnvirus arawn</taxon>
    </lineage>
</organism>
<evidence type="ECO:0000313" key="1">
    <source>
        <dbReference type="EMBL" id="QHJ73869.1"/>
    </source>
</evidence>
<name>A0A6B9SRU0_9CAUD</name>
<sequence>MEITQSELSQIITQAVAAGVREYKRQEKAERLTRDRYQDTFNLMKSYRAALFSTKQEPTEGKLLQQAKLRVNRLKTEIAVEHIDAALKEIEADKAKDGRQLEYEAFRLYFIEGRTYQYIAEALNVGEATPRRWVTAIVQDLSVMLWGIDDSII</sequence>